<evidence type="ECO:0000313" key="1">
    <source>
        <dbReference type="Proteomes" id="UP000887576"/>
    </source>
</evidence>
<name>A0AC34QSD3_9BILA</name>
<protein>
    <submittedName>
        <fullName evidence="2">EF-hand domain-containing protein</fullName>
    </submittedName>
</protein>
<proteinExistence type="predicted"/>
<dbReference type="WBParaSite" id="JU765_v2.g19000.t1">
    <property type="protein sequence ID" value="JU765_v2.g19000.t1"/>
    <property type="gene ID" value="JU765_v2.g19000"/>
</dbReference>
<accession>A0AC34QSD3</accession>
<reference evidence="2" key="1">
    <citation type="submission" date="2022-11" db="UniProtKB">
        <authorList>
            <consortium name="WormBaseParasite"/>
        </authorList>
    </citation>
    <scope>IDENTIFICATION</scope>
</reference>
<evidence type="ECO:0000313" key="2">
    <source>
        <dbReference type="WBParaSite" id="JU765_v2.g19000.t1"/>
    </source>
</evidence>
<organism evidence="1 2">
    <name type="scientific">Panagrolaimus sp. JU765</name>
    <dbReference type="NCBI Taxonomy" id="591449"/>
    <lineage>
        <taxon>Eukaryota</taxon>
        <taxon>Metazoa</taxon>
        <taxon>Ecdysozoa</taxon>
        <taxon>Nematoda</taxon>
        <taxon>Chromadorea</taxon>
        <taxon>Rhabditida</taxon>
        <taxon>Tylenchina</taxon>
        <taxon>Panagrolaimomorpha</taxon>
        <taxon>Panagrolaimoidea</taxon>
        <taxon>Panagrolaimidae</taxon>
        <taxon>Panagrolaimus</taxon>
    </lineage>
</organism>
<dbReference type="Proteomes" id="UP000887576">
    <property type="component" value="Unplaced"/>
</dbReference>
<sequence length="141" mass="16076">MNREEILEIMLYYDKKGDNKIDVSLVGTCLRALGLTPTQTQIEALTKQWKDKHCRISLEEFLPIYNNLHKEKPVTNDELLNLLANFGREGNGFINITDLRFILINSGEKLTEAEADILLQGHENDDGKVNISEFVRSITSI</sequence>